<reference evidence="6" key="1">
    <citation type="submission" date="2021-04" db="EMBL/GenBank/DDBJ databases">
        <title>Genome sequence of Woronichinia naegeliana from Washington state freshwater lake bloom.</title>
        <authorList>
            <person name="Dreher T.W."/>
        </authorList>
    </citation>
    <scope>NUCLEOTIDE SEQUENCE</scope>
    <source>
        <strain evidence="6">WA131</strain>
    </source>
</reference>
<dbReference type="GO" id="GO:0006529">
    <property type="term" value="P:asparagine biosynthetic process"/>
    <property type="evidence" value="ECO:0007669"/>
    <property type="project" value="UniProtKB-KW"/>
</dbReference>
<dbReference type="InterPro" id="IPR017932">
    <property type="entry name" value="GATase_2_dom"/>
</dbReference>
<dbReference type="PANTHER" id="PTHR43284:SF1">
    <property type="entry name" value="ASPARAGINE SYNTHETASE"/>
    <property type="match status" value="1"/>
</dbReference>
<dbReference type="GO" id="GO:0004066">
    <property type="term" value="F:asparagine synthase (glutamine-hydrolyzing) activity"/>
    <property type="evidence" value="ECO:0007669"/>
    <property type="project" value="UniProtKB-EC"/>
</dbReference>
<evidence type="ECO:0000259" key="5">
    <source>
        <dbReference type="Pfam" id="PF13537"/>
    </source>
</evidence>
<comment type="pathway">
    <text evidence="1">Amino-acid biosynthesis; L-asparagine biosynthesis; L-asparagine from L-aspartate (L-Gln route): step 1/1.</text>
</comment>
<keyword evidence="3" id="KW-0061">Asparagine biosynthesis</keyword>
<dbReference type="SUPFAM" id="SSF56235">
    <property type="entry name" value="N-terminal nucleophile aminohydrolases (Ntn hydrolases)"/>
    <property type="match status" value="1"/>
</dbReference>
<dbReference type="InterPro" id="IPR029055">
    <property type="entry name" value="Ntn_hydrolases_N"/>
</dbReference>
<evidence type="ECO:0000256" key="2">
    <source>
        <dbReference type="ARBA" id="ARBA00012737"/>
    </source>
</evidence>
<evidence type="ECO:0000256" key="4">
    <source>
        <dbReference type="ARBA" id="ARBA00048741"/>
    </source>
</evidence>
<keyword evidence="3" id="KW-0028">Amino-acid biosynthesis</keyword>
<dbReference type="Pfam" id="PF13537">
    <property type="entry name" value="GATase_7"/>
    <property type="match status" value="1"/>
</dbReference>
<protein>
    <recommendedName>
        <fullName evidence="2">asparagine synthase (glutamine-hydrolyzing)</fullName>
        <ecNumber evidence="2">6.3.5.4</ecNumber>
    </recommendedName>
</protein>
<dbReference type="KEGG" id="wna:KA717_13710"/>
<feature type="domain" description="Glutamine amidotransferase type-2" evidence="5">
    <location>
        <begin position="54"/>
        <end position="145"/>
    </location>
</feature>
<sequence>MPGLIGFTHPYWETNKTKSLLDKMLTMTRHYDFYSRDDIFSNQEIAAGRCHNQVLQKEMQPYRQNHYYFWLDGEFYNQKALGFSQKSDPEIFCLLYQKYQDFSFLQKIDGIFSAVFYDAQEQKVYLISDRRGLRTLYWTIQGQQLLWRHTENGVNRS</sequence>
<proteinExistence type="predicted"/>
<organism evidence="6">
    <name type="scientific">Woronichinia naegeliana WA131</name>
    <dbReference type="NCBI Taxonomy" id="2824559"/>
    <lineage>
        <taxon>Bacteria</taxon>
        <taxon>Bacillati</taxon>
        <taxon>Cyanobacteriota</taxon>
        <taxon>Cyanophyceae</taxon>
        <taxon>Synechococcales</taxon>
        <taxon>Coelosphaeriaceae</taxon>
        <taxon>Woronichinia</taxon>
    </lineage>
</organism>
<comment type="catalytic activity">
    <reaction evidence="4">
        <text>L-aspartate + L-glutamine + ATP + H2O = L-asparagine + L-glutamate + AMP + diphosphate + H(+)</text>
        <dbReference type="Rhea" id="RHEA:12228"/>
        <dbReference type="ChEBI" id="CHEBI:15377"/>
        <dbReference type="ChEBI" id="CHEBI:15378"/>
        <dbReference type="ChEBI" id="CHEBI:29985"/>
        <dbReference type="ChEBI" id="CHEBI:29991"/>
        <dbReference type="ChEBI" id="CHEBI:30616"/>
        <dbReference type="ChEBI" id="CHEBI:33019"/>
        <dbReference type="ChEBI" id="CHEBI:58048"/>
        <dbReference type="ChEBI" id="CHEBI:58359"/>
        <dbReference type="ChEBI" id="CHEBI:456215"/>
        <dbReference type="EC" id="6.3.5.4"/>
    </reaction>
</comment>
<name>A0A977PYB5_9CYAN</name>
<evidence type="ECO:0000313" key="6">
    <source>
        <dbReference type="EMBL" id="UXE63567.1"/>
    </source>
</evidence>
<dbReference type="EC" id="6.3.5.4" evidence="2"/>
<dbReference type="PANTHER" id="PTHR43284">
    <property type="entry name" value="ASPARAGINE SYNTHETASE (GLUTAMINE-HYDROLYZING)"/>
    <property type="match status" value="1"/>
</dbReference>
<dbReference type="InterPro" id="IPR051786">
    <property type="entry name" value="ASN_synthetase/amidase"/>
</dbReference>
<gene>
    <name evidence="6" type="ORF">KA717_13710</name>
</gene>
<dbReference type="EMBL" id="CP073041">
    <property type="protein sequence ID" value="UXE63567.1"/>
    <property type="molecule type" value="Genomic_DNA"/>
</dbReference>
<evidence type="ECO:0000256" key="3">
    <source>
        <dbReference type="ARBA" id="ARBA00022888"/>
    </source>
</evidence>
<dbReference type="Proteomes" id="UP001065613">
    <property type="component" value="Chromosome"/>
</dbReference>
<dbReference type="AlphaFoldDB" id="A0A977PYB5"/>
<evidence type="ECO:0000256" key="1">
    <source>
        <dbReference type="ARBA" id="ARBA00005187"/>
    </source>
</evidence>
<accession>A0A977PYB5</accession>
<dbReference type="Gene3D" id="3.60.20.10">
    <property type="entry name" value="Glutamine Phosphoribosylpyrophosphate, subunit 1, domain 1"/>
    <property type="match status" value="1"/>
</dbReference>